<accession>A0A0C2MBN3</accession>
<evidence type="ECO:0000313" key="1">
    <source>
        <dbReference type="EMBL" id="KII61754.1"/>
    </source>
</evidence>
<dbReference type="OrthoDB" id="277832at2759"/>
<sequence length="173" mass="19528">MSDFDIQHQVLRPKLIVCNGCTYRVLGDSALVDQVQDTDEHWDQQFSAVDFCEASNIMKDGEMYHLELKNIPTGLLAKILTEKLRKELEADSGVTIEIPPKGSKLSSKLVSPSEQGLAKAHDFIITLVESNRPKMTPNHFLSIPISTAEILQNYQDFAKKLQCDKEIKVNDHF</sequence>
<dbReference type="EMBL" id="JWZT01005265">
    <property type="protein sequence ID" value="KII61754.1"/>
    <property type="molecule type" value="Genomic_DNA"/>
</dbReference>
<name>A0A0C2MBN3_THEKT</name>
<dbReference type="AlphaFoldDB" id="A0A0C2MBN3"/>
<comment type="caution">
    <text evidence="1">The sequence shown here is derived from an EMBL/GenBank/DDBJ whole genome shotgun (WGS) entry which is preliminary data.</text>
</comment>
<evidence type="ECO:0000313" key="2">
    <source>
        <dbReference type="Proteomes" id="UP000031668"/>
    </source>
</evidence>
<proteinExistence type="predicted"/>
<keyword evidence="2" id="KW-1185">Reference proteome</keyword>
<organism evidence="1 2">
    <name type="scientific">Thelohanellus kitauei</name>
    <name type="common">Myxosporean</name>
    <dbReference type="NCBI Taxonomy" id="669202"/>
    <lineage>
        <taxon>Eukaryota</taxon>
        <taxon>Metazoa</taxon>
        <taxon>Cnidaria</taxon>
        <taxon>Myxozoa</taxon>
        <taxon>Myxosporea</taxon>
        <taxon>Bivalvulida</taxon>
        <taxon>Platysporina</taxon>
        <taxon>Myxobolidae</taxon>
        <taxon>Thelohanellus</taxon>
    </lineage>
</organism>
<protein>
    <submittedName>
        <fullName evidence="1">Uncharacterized protein</fullName>
    </submittedName>
</protein>
<dbReference type="Proteomes" id="UP000031668">
    <property type="component" value="Unassembled WGS sequence"/>
</dbReference>
<reference evidence="1 2" key="1">
    <citation type="journal article" date="2014" name="Genome Biol. Evol.">
        <title>The genome of the myxosporean Thelohanellus kitauei shows adaptations to nutrient acquisition within its fish host.</title>
        <authorList>
            <person name="Yang Y."/>
            <person name="Xiong J."/>
            <person name="Zhou Z."/>
            <person name="Huo F."/>
            <person name="Miao W."/>
            <person name="Ran C."/>
            <person name="Liu Y."/>
            <person name="Zhang J."/>
            <person name="Feng J."/>
            <person name="Wang M."/>
            <person name="Wang M."/>
            <person name="Wang L."/>
            <person name="Yao B."/>
        </authorList>
    </citation>
    <scope>NUCLEOTIDE SEQUENCE [LARGE SCALE GENOMIC DNA]</scope>
    <source>
        <strain evidence="1">Wuqing</strain>
    </source>
</reference>
<gene>
    <name evidence="1" type="ORF">RF11_08855</name>
</gene>